<feature type="transmembrane region" description="Helical" evidence="1">
    <location>
        <begin position="56"/>
        <end position="76"/>
    </location>
</feature>
<dbReference type="STRING" id="414703.SAMN04488125_11093"/>
<reference evidence="3" key="1">
    <citation type="submission" date="2016-10" db="EMBL/GenBank/DDBJ databases">
        <authorList>
            <person name="Varghese N."/>
            <person name="Submissions S."/>
        </authorList>
    </citation>
    <scope>NUCLEOTIDE SEQUENCE [LARGE SCALE GENOMIC DNA]</scope>
    <source>
        <strain evidence="3">CGMCC 1.6474</strain>
    </source>
</reference>
<accession>A0A1I4FKK7</accession>
<dbReference type="AlphaFoldDB" id="A0A1I4FKK7"/>
<sequence length="78" mass="7871">MLQVAAGVRSFTGIACAGALTTDLLEIYPASAAALPTGWALHHALPTAANTLTVVANVPVVSVAANFAIPVVVYAVNR</sequence>
<protein>
    <submittedName>
        <fullName evidence="2">Uncharacterized protein</fullName>
    </submittedName>
</protein>
<evidence type="ECO:0000313" key="2">
    <source>
        <dbReference type="EMBL" id="SFL18475.1"/>
    </source>
</evidence>
<keyword evidence="1" id="KW-1133">Transmembrane helix</keyword>
<dbReference type="Proteomes" id="UP000198804">
    <property type="component" value="Unassembled WGS sequence"/>
</dbReference>
<gene>
    <name evidence="2" type="ORF">SAMN04488125_11093</name>
</gene>
<evidence type="ECO:0000256" key="1">
    <source>
        <dbReference type="SAM" id="Phobius"/>
    </source>
</evidence>
<keyword evidence="1" id="KW-0472">Membrane</keyword>
<name>A0A1I4FKK7_9HYPH</name>
<keyword evidence="3" id="KW-1185">Reference proteome</keyword>
<dbReference type="EMBL" id="FOSV01000010">
    <property type="protein sequence ID" value="SFL18475.1"/>
    <property type="molecule type" value="Genomic_DNA"/>
</dbReference>
<evidence type="ECO:0000313" key="3">
    <source>
        <dbReference type="Proteomes" id="UP000198804"/>
    </source>
</evidence>
<proteinExistence type="predicted"/>
<dbReference type="RefSeq" id="WP_114435996.1">
    <property type="nucleotide sequence ID" value="NZ_FOSV01000010.1"/>
</dbReference>
<keyword evidence="1" id="KW-0812">Transmembrane</keyword>
<organism evidence="2 3">
    <name type="scientific">Methylorubrum salsuginis</name>
    <dbReference type="NCBI Taxonomy" id="414703"/>
    <lineage>
        <taxon>Bacteria</taxon>
        <taxon>Pseudomonadati</taxon>
        <taxon>Pseudomonadota</taxon>
        <taxon>Alphaproteobacteria</taxon>
        <taxon>Hyphomicrobiales</taxon>
        <taxon>Methylobacteriaceae</taxon>
        <taxon>Methylorubrum</taxon>
    </lineage>
</organism>